<dbReference type="CDD" id="cd13749">
    <property type="entry name" value="Zn-ribbon_TFIIS"/>
    <property type="match status" value="1"/>
</dbReference>
<dbReference type="PIRSF" id="PIRSF006704">
    <property type="entry name" value="TF_IIS"/>
    <property type="match status" value="1"/>
</dbReference>
<dbReference type="Gene3D" id="2.20.25.10">
    <property type="match status" value="1"/>
</dbReference>
<evidence type="ECO:0000256" key="5">
    <source>
        <dbReference type="ARBA" id="ARBA00023242"/>
    </source>
</evidence>
<dbReference type="AlphaFoldDB" id="A0AAN9KJT1"/>
<dbReference type="Proteomes" id="UP001359559">
    <property type="component" value="Unassembled WGS sequence"/>
</dbReference>
<comment type="subcellular location">
    <subcellularLocation>
        <location evidence="1 7 8">Nucleus</location>
    </subcellularLocation>
</comment>
<feature type="compositionally biased region" description="Basic and acidic residues" evidence="9">
    <location>
        <begin position="90"/>
        <end position="108"/>
    </location>
</feature>
<dbReference type="InterPro" id="IPR003618">
    <property type="entry name" value="TFIIS_cen_dom"/>
</dbReference>
<feature type="domain" description="TFIIS central" evidence="12">
    <location>
        <begin position="200"/>
        <end position="323"/>
    </location>
</feature>
<evidence type="ECO:0000256" key="1">
    <source>
        <dbReference type="ARBA" id="ARBA00004123"/>
    </source>
</evidence>
<dbReference type="InterPro" id="IPR035441">
    <property type="entry name" value="TFIIS/LEDGF_dom_sf"/>
</dbReference>
<comment type="similarity">
    <text evidence="8">Belongs to the TFS-II family.</text>
</comment>
<dbReference type="SUPFAM" id="SSF47676">
    <property type="entry name" value="Conserved domain common to transcription factors TFIIS, elongin A, CRSP70"/>
    <property type="match status" value="1"/>
</dbReference>
<dbReference type="SMART" id="SM00510">
    <property type="entry name" value="TFS2M"/>
    <property type="match status" value="1"/>
</dbReference>
<dbReference type="SUPFAM" id="SSF57783">
    <property type="entry name" value="Zinc beta-ribbon"/>
    <property type="match status" value="1"/>
</dbReference>
<evidence type="ECO:0000313" key="14">
    <source>
        <dbReference type="Proteomes" id="UP001359559"/>
    </source>
</evidence>
<feature type="domain" description="TFIIS N-terminal" evidence="11">
    <location>
        <begin position="1"/>
        <end position="86"/>
    </location>
</feature>
<dbReference type="InterPro" id="IPR036575">
    <property type="entry name" value="TFIIS_cen_dom_sf"/>
</dbReference>
<evidence type="ECO:0000256" key="3">
    <source>
        <dbReference type="ARBA" id="ARBA00022771"/>
    </source>
</evidence>
<dbReference type="CDD" id="cd00183">
    <property type="entry name" value="TFIIS_I"/>
    <property type="match status" value="1"/>
</dbReference>
<name>A0AAN9KJT1_CLITE</name>
<dbReference type="SMART" id="SM00509">
    <property type="entry name" value="TFS2N"/>
    <property type="match status" value="1"/>
</dbReference>
<comment type="function">
    <text evidence="8">Necessary for efficient RNA polymerase II transcription elongation past template-encoded arresting sites.</text>
</comment>
<dbReference type="InterPro" id="IPR003617">
    <property type="entry name" value="TFIIS/CRSP70_N_sub"/>
</dbReference>
<keyword evidence="8" id="KW-0805">Transcription regulation</keyword>
<evidence type="ECO:0000259" key="12">
    <source>
        <dbReference type="PROSITE" id="PS51321"/>
    </source>
</evidence>
<dbReference type="Pfam" id="PF08711">
    <property type="entry name" value="Med26"/>
    <property type="match status" value="1"/>
</dbReference>
<keyword evidence="3 6" id="KW-0863">Zinc-finger</keyword>
<sequence length="368" mass="41118">MEKELVELYEAAKKAADAASSGDSEHDETRCIDALEQLKKFPVNYKILVNTQVGKHLKVLTKHPRQKIRAFAIDLIEIWKGIIIKETSKNKNGGSDDKVESANGERAKAGKLQKSPSVKVEKSETVKVEKIDRNGSSKSSSESMKKTLNADVKIEKTDRAASIKVEKLAKEEKPVSGAKISSSSATTPKLKTMIKSNDATRDKIREILHEALSKVSGEADEDIANQVNACDPIRVAVTVESTLFEKWGPSNGAQKVKYRSLMFNLKDSNNPDFRRKVLLGVIEPGRLVNMSTGEMASEQRKQEVEKLKEKALFECERGMQPKATTDQFKCGRCGQRKCTYYQMQTRSADEPMTTYVTCVVCSNRWKFC</sequence>
<dbReference type="SMART" id="SM00440">
    <property type="entry name" value="ZnF_C2C2"/>
    <property type="match status" value="1"/>
</dbReference>
<evidence type="ECO:0000259" key="10">
    <source>
        <dbReference type="PROSITE" id="PS51133"/>
    </source>
</evidence>
<dbReference type="InterPro" id="IPR035100">
    <property type="entry name" value="TF_IIS-typ"/>
</dbReference>
<dbReference type="FunFam" id="2.20.25.10:FF:000001">
    <property type="entry name" value="Probable Transcription elongation factor S-II"/>
    <property type="match status" value="1"/>
</dbReference>
<evidence type="ECO:0000256" key="4">
    <source>
        <dbReference type="ARBA" id="ARBA00022833"/>
    </source>
</evidence>
<keyword evidence="5 7" id="KW-0539">Nucleus</keyword>
<dbReference type="GO" id="GO:0008270">
    <property type="term" value="F:zinc ion binding"/>
    <property type="evidence" value="ECO:0007669"/>
    <property type="project" value="UniProtKB-UniRule"/>
</dbReference>
<evidence type="ECO:0000256" key="7">
    <source>
        <dbReference type="PROSITE-ProRule" id="PRU00649"/>
    </source>
</evidence>
<feature type="domain" description="TFIIS-type" evidence="10">
    <location>
        <begin position="326"/>
        <end position="366"/>
    </location>
</feature>
<evidence type="ECO:0000256" key="2">
    <source>
        <dbReference type="ARBA" id="ARBA00022723"/>
    </source>
</evidence>
<accession>A0AAN9KJT1</accession>
<proteinExistence type="inferred from homology"/>
<keyword evidence="14" id="KW-1185">Reference proteome</keyword>
<evidence type="ECO:0000313" key="13">
    <source>
        <dbReference type="EMBL" id="KAK7317034.1"/>
    </source>
</evidence>
<dbReference type="EMBL" id="JAYKXN010000001">
    <property type="protein sequence ID" value="KAK7317034.1"/>
    <property type="molecule type" value="Genomic_DNA"/>
</dbReference>
<dbReference type="PROSITE" id="PS51133">
    <property type="entry name" value="ZF_TFIIS_2"/>
    <property type="match status" value="1"/>
</dbReference>
<evidence type="ECO:0000256" key="6">
    <source>
        <dbReference type="PROSITE-ProRule" id="PRU00472"/>
    </source>
</evidence>
<comment type="caution">
    <text evidence="13">The sequence shown here is derived from an EMBL/GenBank/DDBJ whole genome shotgun (WGS) entry which is preliminary data.</text>
</comment>
<evidence type="ECO:0000256" key="8">
    <source>
        <dbReference type="RuleBase" id="RU368078"/>
    </source>
</evidence>
<feature type="compositionally biased region" description="Basic and acidic residues" evidence="9">
    <location>
        <begin position="119"/>
        <end position="135"/>
    </location>
</feature>
<dbReference type="Pfam" id="PF01096">
    <property type="entry name" value="Zn_ribbon_TFIIS"/>
    <property type="match status" value="1"/>
</dbReference>
<dbReference type="Gene3D" id="1.10.472.30">
    <property type="entry name" value="Transcription elongation factor S-II, central domain"/>
    <property type="match status" value="1"/>
</dbReference>
<keyword evidence="4 8" id="KW-0862">Zinc</keyword>
<evidence type="ECO:0000256" key="9">
    <source>
        <dbReference type="SAM" id="MobiDB-lite"/>
    </source>
</evidence>
<feature type="region of interest" description="Disordered" evidence="9">
    <location>
        <begin position="90"/>
        <end position="147"/>
    </location>
</feature>
<dbReference type="PANTHER" id="PTHR11477:SF0">
    <property type="entry name" value="IP08861P-RELATED"/>
    <property type="match status" value="1"/>
</dbReference>
<dbReference type="PROSITE" id="PS51319">
    <property type="entry name" value="TFIIS_N"/>
    <property type="match status" value="1"/>
</dbReference>
<dbReference type="InterPro" id="IPR017923">
    <property type="entry name" value="TFIIS_N"/>
</dbReference>
<evidence type="ECO:0000259" key="11">
    <source>
        <dbReference type="PROSITE" id="PS51319"/>
    </source>
</evidence>
<dbReference type="SUPFAM" id="SSF46942">
    <property type="entry name" value="Elongation factor TFIIS domain 2"/>
    <property type="match status" value="1"/>
</dbReference>
<keyword evidence="8" id="KW-0238">DNA-binding</keyword>
<dbReference type="NCBIfam" id="TIGR01385">
    <property type="entry name" value="TFSII"/>
    <property type="match status" value="1"/>
</dbReference>
<gene>
    <name evidence="13" type="ORF">RJT34_00932</name>
</gene>
<dbReference type="Gene3D" id="1.20.930.10">
    <property type="entry name" value="Conserved domain common to transcription factors TFIIS, elongin A, CRSP70"/>
    <property type="match status" value="1"/>
</dbReference>
<dbReference type="PANTHER" id="PTHR11477">
    <property type="entry name" value="TRANSCRIPTION FACTOR S-II ZINC FINGER DOMAIN-CONTAINING PROTEIN"/>
    <property type="match status" value="1"/>
</dbReference>
<protein>
    <recommendedName>
        <fullName evidence="8">Transcription elongation factor</fullName>
    </recommendedName>
</protein>
<dbReference type="GO" id="GO:0006368">
    <property type="term" value="P:transcription elongation by RNA polymerase II"/>
    <property type="evidence" value="ECO:0007669"/>
    <property type="project" value="InterPro"/>
</dbReference>
<dbReference type="InterPro" id="IPR006289">
    <property type="entry name" value="TFSII"/>
</dbReference>
<reference evidence="13 14" key="1">
    <citation type="submission" date="2024-01" db="EMBL/GenBank/DDBJ databases">
        <title>The genomes of 5 underutilized Papilionoideae crops provide insights into root nodulation and disease resistance.</title>
        <authorList>
            <person name="Yuan L."/>
        </authorList>
    </citation>
    <scope>NUCLEOTIDE SEQUENCE [LARGE SCALE GENOMIC DNA]</scope>
    <source>
        <strain evidence="13">LY-2023</strain>
        <tissue evidence="13">Leaf</tissue>
    </source>
</reference>
<dbReference type="GO" id="GO:0005634">
    <property type="term" value="C:nucleus"/>
    <property type="evidence" value="ECO:0007669"/>
    <property type="project" value="UniProtKB-SubCell"/>
</dbReference>
<dbReference type="InterPro" id="IPR001222">
    <property type="entry name" value="Znf_TFIIS"/>
</dbReference>
<dbReference type="PROSITE" id="PS00466">
    <property type="entry name" value="ZF_TFIIS_1"/>
    <property type="match status" value="1"/>
</dbReference>
<dbReference type="GO" id="GO:0003677">
    <property type="term" value="F:DNA binding"/>
    <property type="evidence" value="ECO:0007669"/>
    <property type="project" value="UniProtKB-KW"/>
</dbReference>
<dbReference type="Pfam" id="PF07500">
    <property type="entry name" value="TFIIS_M"/>
    <property type="match status" value="1"/>
</dbReference>
<keyword evidence="8" id="KW-0804">Transcription</keyword>
<keyword evidence="2 8" id="KW-0479">Metal-binding</keyword>
<dbReference type="PROSITE" id="PS51321">
    <property type="entry name" value="TFIIS_CENTRAL"/>
    <property type="match status" value="1"/>
</dbReference>
<organism evidence="13 14">
    <name type="scientific">Clitoria ternatea</name>
    <name type="common">Butterfly pea</name>
    <dbReference type="NCBI Taxonomy" id="43366"/>
    <lineage>
        <taxon>Eukaryota</taxon>
        <taxon>Viridiplantae</taxon>
        <taxon>Streptophyta</taxon>
        <taxon>Embryophyta</taxon>
        <taxon>Tracheophyta</taxon>
        <taxon>Spermatophyta</taxon>
        <taxon>Magnoliopsida</taxon>
        <taxon>eudicotyledons</taxon>
        <taxon>Gunneridae</taxon>
        <taxon>Pentapetalae</taxon>
        <taxon>rosids</taxon>
        <taxon>fabids</taxon>
        <taxon>Fabales</taxon>
        <taxon>Fabaceae</taxon>
        <taxon>Papilionoideae</taxon>
        <taxon>50 kb inversion clade</taxon>
        <taxon>NPAAA clade</taxon>
        <taxon>indigoferoid/millettioid clade</taxon>
        <taxon>Phaseoleae</taxon>
        <taxon>Clitoria</taxon>
    </lineage>
</organism>